<keyword evidence="2" id="KW-1185">Reference proteome</keyword>
<name>A0A9P5A314_9HYPO</name>
<accession>A0A9P5A314</accession>
<dbReference type="AlphaFoldDB" id="A0A9P5A314"/>
<reference evidence="1" key="1">
    <citation type="journal article" date="2017" name="Mycologia">
        <title>Fusarium algeriense, sp. nov., a novel toxigenic crown rot pathogen of durum wheat from Algeria is nested in the Fusarium burgessii species complex.</title>
        <authorList>
            <person name="Laraba I."/>
            <person name="Keddad A."/>
            <person name="Boureghda H."/>
            <person name="Abdallah N."/>
            <person name="Vaughan M.M."/>
            <person name="Proctor R.H."/>
            <person name="Busman M."/>
            <person name="O'Donnell K."/>
        </authorList>
    </citation>
    <scope>NUCLEOTIDE SEQUENCE</scope>
    <source>
        <strain evidence="1">NRRL 25174</strain>
    </source>
</reference>
<dbReference type="EMBL" id="PVQB02001612">
    <property type="protein sequence ID" value="KAF4331595.1"/>
    <property type="molecule type" value="Genomic_DNA"/>
</dbReference>
<comment type="caution">
    <text evidence="1">The sequence shown here is derived from an EMBL/GenBank/DDBJ whole genome shotgun (WGS) entry which is preliminary data.</text>
</comment>
<protein>
    <submittedName>
        <fullName evidence="1">Uncharacterized protein</fullName>
    </submittedName>
</protein>
<proteinExistence type="predicted"/>
<evidence type="ECO:0000313" key="1">
    <source>
        <dbReference type="EMBL" id="KAF4331595.1"/>
    </source>
</evidence>
<reference evidence="1" key="2">
    <citation type="submission" date="2020-02" db="EMBL/GenBank/DDBJ databases">
        <title>Identification and distribution of gene clusters putatively required for synthesis of sphingolipid metabolism inhibitors in phylogenetically diverse species of the filamentous fungus Fusarium.</title>
        <authorList>
            <person name="Kim H.-S."/>
            <person name="Busman M."/>
            <person name="Brown D.W."/>
            <person name="Divon H."/>
            <person name="Uhlig S."/>
            <person name="Proctor R.H."/>
        </authorList>
    </citation>
    <scope>NUCLEOTIDE SEQUENCE</scope>
    <source>
        <strain evidence="1">NRRL 25174</strain>
    </source>
</reference>
<evidence type="ECO:0000313" key="2">
    <source>
        <dbReference type="Proteomes" id="UP000730481"/>
    </source>
</evidence>
<dbReference type="OrthoDB" id="5042350at2759"/>
<organism evidence="1 2">
    <name type="scientific">Fusarium beomiforme</name>
    <dbReference type="NCBI Taxonomy" id="44412"/>
    <lineage>
        <taxon>Eukaryota</taxon>
        <taxon>Fungi</taxon>
        <taxon>Dikarya</taxon>
        <taxon>Ascomycota</taxon>
        <taxon>Pezizomycotina</taxon>
        <taxon>Sordariomycetes</taxon>
        <taxon>Hypocreomycetidae</taxon>
        <taxon>Hypocreales</taxon>
        <taxon>Nectriaceae</taxon>
        <taxon>Fusarium</taxon>
        <taxon>Fusarium burgessii species complex</taxon>
    </lineage>
</organism>
<dbReference type="Proteomes" id="UP000730481">
    <property type="component" value="Unassembled WGS sequence"/>
</dbReference>
<sequence length="234" mass="26730">MDITGQLSKGGVAKDRDGNYLAHPLRFVRFPPKIGRNSELEKLGSLAVMIQWLPEGETNWKQYYLERQRLWKPMSEANPALKMYHFGLGILCDVEQVTYTDSPEWVLPMLPSKVNFLRYDHLQQKRVLEVVQARTLVWPDNYTMEHNKQRLIELFPPRENPNTVIGPRPASGFLLQNRKACDIQLHAIMIRMITPASAAGLYNSRAPGLEAKTSMIYLSMECGLAHQDNGRAPV</sequence>
<gene>
    <name evidence="1" type="ORF">FBEOM_14649</name>
</gene>